<dbReference type="GO" id="GO:0016846">
    <property type="term" value="F:carbon-sulfur lyase activity"/>
    <property type="evidence" value="ECO:0007669"/>
    <property type="project" value="InterPro"/>
</dbReference>
<evidence type="ECO:0000256" key="4">
    <source>
        <dbReference type="ARBA" id="ARBA00023239"/>
    </source>
</evidence>
<keyword evidence="3" id="KW-0862">Zinc</keyword>
<dbReference type="AlphaFoldDB" id="A0A8H5CIH2"/>
<evidence type="ECO:0000313" key="8">
    <source>
        <dbReference type="Proteomes" id="UP000541558"/>
    </source>
</evidence>
<feature type="compositionally biased region" description="Basic and acidic residues" evidence="5">
    <location>
        <begin position="139"/>
        <end position="159"/>
    </location>
</feature>
<evidence type="ECO:0000256" key="1">
    <source>
        <dbReference type="ARBA" id="ARBA00005495"/>
    </source>
</evidence>
<reference evidence="7 8" key="1">
    <citation type="journal article" date="2020" name="ISME J.">
        <title>Uncovering the hidden diversity of litter-decomposition mechanisms in mushroom-forming fungi.</title>
        <authorList>
            <person name="Floudas D."/>
            <person name="Bentzer J."/>
            <person name="Ahren D."/>
            <person name="Johansson T."/>
            <person name="Persson P."/>
            <person name="Tunlid A."/>
        </authorList>
    </citation>
    <scope>NUCLEOTIDE SEQUENCE [LARGE SCALE GENOMIC DNA]</scope>
    <source>
        <strain evidence="7 8">CBS 175.51</strain>
    </source>
</reference>
<evidence type="ECO:0000313" key="7">
    <source>
        <dbReference type="EMBL" id="KAF5342390.1"/>
    </source>
</evidence>
<evidence type="ECO:0000256" key="2">
    <source>
        <dbReference type="ARBA" id="ARBA00022723"/>
    </source>
</evidence>
<dbReference type="GO" id="GO:0046872">
    <property type="term" value="F:metal ion binding"/>
    <property type="evidence" value="ECO:0007669"/>
    <property type="project" value="UniProtKB-KW"/>
</dbReference>
<dbReference type="PANTHER" id="PTHR33337:SF39">
    <property type="entry name" value="DUF636 DOMAIN PROTEIN (AFU_ORTHOLOGUE AFUA_6G11530)"/>
    <property type="match status" value="1"/>
</dbReference>
<dbReference type="PROSITE" id="PS51891">
    <property type="entry name" value="CENP_V_GFA"/>
    <property type="match status" value="1"/>
</dbReference>
<dbReference type="EMBL" id="JAACJK010000001">
    <property type="protein sequence ID" value="KAF5342390.1"/>
    <property type="molecule type" value="Genomic_DNA"/>
</dbReference>
<dbReference type="PANTHER" id="PTHR33337">
    <property type="entry name" value="GFA DOMAIN-CONTAINING PROTEIN"/>
    <property type="match status" value="1"/>
</dbReference>
<dbReference type="InterPro" id="IPR006913">
    <property type="entry name" value="CENP-V/GFA"/>
</dbReference>
<protein>
    <recommendedName>
        <fullName evidence="6">CENP-V/GFA domain-containing protein</fullName>
    </recommendedName>
</protein>
<name>A0A8H5CIH2_9AGAR</name>
<organism evidence="7 8">
    <name type="scientific">Ephemerocybe angulata</name>
    <dbReference type="NCBI Taxonomy" id="980116"/>
    <lineage>
        <taxon>Eukaryota</taxon>
        <taxon>Fungi</taxon>
        <taxon>Dikarya</taxon>
        <taxon>Basidiomycota</taxon>
        <taxon>Agaricomycotina</taxon>
        <taxon>Agaricomycetes</taxon>
        <taxon>Agaricomycetidae</taxon>
        <taxon>Agaricales</taxon>
        <taxon>Agaricineae</taxon>
        <taxon>Psathyrellaceae</taxon>
        <taxon>Ephemerocybe</taxon>
    </lineage>
</organism>
<dbReference type="SUPFAM" id="SSF51316">
    <property type="entry name" value="Mss4-like"/>
    <property type="match status" value="1"/>
</dbReference>
<gene>
    <name evidence="7" type="ORF">D9611_001127</name>
</gene>
<comment type="similarity">
    <text evidence="1">Belongs to the Gfa family.</text>
</comment>
<proteinExistence type="inferred from homology"/>
<dbReference type="Pfam" id="PF04828">
    <property type="entry name" value="GFA"/>
    <property type="match status" value="1"/>
</dbReference>
<dbReference type="Proteomes" id="UP000541558">
    <property type="component" value="Unassembled WGS sequence"/>
</dbReference>
<accession>A0A8H5CIH2</accession>
<keyword evidence="2" id="KW-0479">Metal-binding</keyword>
<keyword evidence="8" id="KW-1185">Reference proteome</keyword>
<comment type="caution">
    <text evidence="7">The sequence shown here is derived from an EMBL/GenBank/DDBJ whole genome shotgun (WGS) entry which is preliminary data.</text>
</comment>
<feature type="domain" description="CENP-V/GFA" evidence="6">
    <location>
        <begin position="20"/>
        <end position="141"/>
    </location>
</feature>
<dbReference type="OrthoDB" id="9985472at2759"/>
<evidence type="ECO:0000256" key="3">
    <source>
        <dbReference type="ARBA" id="ARBA00022833"/>
    </source>
</evidence>
<evidence type="ECO:0000259" key="6">
    <source>
        <dbReference type="PROSITE" id="PS51891"/>
    </source>
</evidence>
<keyword evidence="4" id="KW-0456">Lyase</keyword>
<evidence type="ECO:0000256" key="5">
    <source>
        <dbReference type="SAM" id="MobiDB-lite"/>
    </source>
</evidence>
<feature type="region of interest" description="Disordered" evidence="5">
    <location>
        <begin position="125"/>
        <end position="162"/>
    </location>
</feature>
<feature type="compositionally biased region" description="Acidic residues" evidence="5">
    <location>
        <begin position="125"/>
        <end position="138"/>
    </location>
</feature>
<sequence>MPSKPADTDTMQGVKLTMVRKGSCLCKAVRYELEGEPVWFRVCHCVNCRKATGAAFMANVLFPAKSFRIKEGEGALRVYEDRETASGVPMQRWFCGGCGSNVYMRSTGAISQGEAGWVVVQSGCIDDDDGDNDDGNGEDGERKERGGESVGGKREEWKPTGELFAQQRRGWVGVEVRESGKVGVKGAKAGANAKL</sequence>
<dbReference type="Gene3D" id="3.90.1590.10">
    <property type="entry name" value="glutathione-dependent formaldehyde- activating enzyme (gfa)"/>
    <property type="match status" value="1"/>
</dbReference>
<dbReference type="InterPro" id="IPR011057">
    <property type="entry name" value="Mss4-like_sf"/>
</dbReference>